<evidence type="ECO:0000313" key="2">
    <source>
        <dbReference type="Proteomes" id="UP000193409"/>
    </source>
</evidence>
<reference evidence="1 2" key="1">
    <citation type="submission" date="2017-03" db="EMBL/GenBank/DDBJ databases">
        <authorList>
            <person name="Afonso C.L."/>
            <person name="Miller P.J."/>
            <person name="Scott M.A."/>
            <person name="Spackman E."/>
            <person name="Goraichik I."/>
            <person name="Dimitrov K.M."/>
            <person name="Suarez D.L."/>
            <person name="Swayne D.E."/>
        </authorList>
    </citation>
    <scope>NUCLEOTIDE SEQUENCE [LARGE SCALE GENOMIC DNA]</scope>
    <source>
        <strain evidence="1 2">CECT 7680</strain>
    </source>
</reference>
<organism evidence="1 2">
    <name type="scientific">Pseudoruegeria aquimaris</name>
    <dbReference type="NCBI Taxonomy" id="393663"/>
    <lineage>
        <taxon>Bacteria</taxon>
        <taxon>Pseudomonadati</taxon>
        <taxon>Pseudomonadota</taxon>
        <taxon>Alphaproteobacteria</taxon>
        <taxon>Rhodobacterales</taxon>
        <taxon>Roseobacteraceae</taxon>
        <taxon>Pseudoruegeria</taxon>
    </lineage>
</organism>
<protein>
    <recommendedName>
        <fullName evidence="3">Sulfotransferase family protein</fullName>
    </recommendedName>
</protein>
<name>A0A1Y5TKC2_9RHOB</name>
<dbReference type="EMBL" id="FWFQ01000039">
    <property type="protein sequence ID" value="SLN65947.1"/>
    <property type="molecule type" value="Genomic_DNA"/>
</dbReference>
<dbReference type="InterPro" id="IPR027417">
    <property type="entry name" value="P-loop_NTPase"/>
</dbReference>
<accession>A0A1Y5TKC2</accession>
<dbReference type="SUPFAM" id="SSF52540">
    <property type="entry name" value="P-loop containing nucleoside triphosphate hydrolases"/>
    <property type="match status" value="1"/>
</dbReference>
<evidence type="ECO:0000313" key="1">
    <source>
        <dbReference type="EMBL" id="SLN65947.1"/>
    </source>
</evidence>
<evidence type="ECO:0008006" key="3">
    <source>
        <dbReference type="Google" id="ProtNLM"/>
    </source>
</evidence>
<keyword evidence="2" id="KW-1185">Reference proteome</keyword>
<proteinExistence type="predicted"/>
<dbReference type="AlphaFoldDB" id="A0A1Y5TKC2"/>
<gene>
    <name evidence="1" type="ORF">PSA7680_03484</name>
</gene>
<dbReference type="Proteomes" id="UP000193409">
    <property type="component" value="Unassembled WGS sequence"/>
</dbReference>
<sequence length="292" mass="31766">MPDRLTVFLHIGAHKTATTHLQKLLDRNADRLAAASVRYVGPSTLRPTGLSLRQFLGLEDGSRPGAAESVLRDLAGGADTVILSEENLLGPMFQGDAGQLFPLYPKADLRVERIVRGLAGCDLRLMLSVREPASYLVSAYSQAMLRGRYGRFVDFVAGVAPERIQWSNLVKRLSLIEGPRELILWRYEDYRALLPRLLSEMMPAEAAAALDAPEGIAHQGLSRTAVAVAQAWAEDDPEEAGLAKAAREAFPVGPEHPAYDPWPEAIKAESLAAYEADLAAAARLPGVRLLRP</sequence>